<protein>
    <submittedName>
        <fullName evidence="1">Uncharacterized protein</fullName>
    </submittedName>
</protein>
<dbReference type="RefSeq" id="WP_326504827.1">
    <property type="nucleotide sequence ID" value="NZ_JAWIIV010000002.1"/>
</dbReference>
<proteinExistence type="predicted"/>
<evidence type="ECO:0000313" key="1">
    <source>
        <dbReference type="EMBL" id="MEC4718069.1"/>
    </source>
</evidence>
<sequence length="72" mass="8203">MESIGECDASLALAMSNSGSLVERQRLLLLGMELDKRRLDHIGRGMHCRNDLDDSSCPQTARWQLETEREEK</sequence>
<reference evidence="1 2" key="1">
    <citation type="submission" date="2023-10" db="EMBL/GenBank/DDBJ databases">
        <title>Noviherbaspirillum sp. CPCC 100848 genome assembly.</title>
        <authorList>
            <person name="Li X.Y."/>
            <person name="Fang X.M."/>
        </authorList>
    </citation>
    <scope>NUCLEOTIDE SEQUENCE [LARGE SCALE GENOMIC DNA]</scope>
    <source>
        <strain evidence="1 2">CPCC 100848</strain>
    </source>
</reference>
<keyword evidence="2" id="KW-1185">Reference proteome</keyword>
<dbReference type="EMBL" id="JAWIIV010000002">
    <property type="protein sequence ID" value="MEC4718069.1"/>
    <property type="molecule type" value="Genomic_DNA"/>
</dbReference>
<evidence type="ECO:0000313" key="2">
    <source>
        <dbReference type="Proteomes" id="UP001352263"/>
    </source>
</evidence>
<organism evidence="1 2">
    <name type="scientific">Noviherbaspirillum album</name>
    <dbReference type="NCBI Taxonomy" id="3080276"/>
    <lineage>
        <taxon>Bacteria</taxon>
        <taxon>Pseudomonadati</taxon>
        <taxon>Pseudomonadota</taxon>
        <taxon>Betaproteobacteria</taxon>
        <taxon>Burkholderiales</taxon>
        <taxon>Oxalobacteraceae</taxon>
        <taxon>Noviherbaspirillum</taxon>
    </lineage>
</organism>
<dbReference type="Proteomes" id="UP001352263">
    <property type="component" value="Unassembled WGS sequence"/>
</dbReference>
<comment type="caution">
    <text evidence="1">The sequence shown here is derived from an EMBL/GenBank/DDBJ whole genome shotgun (WGS) entry which is preliminary data.</text>
</comment>
<gene>
    <name evidence="1" type="ORF">RY831_02820</name>
</gene>
<name>A0ABU6J383_9BURK</name>
<accession>A0ABU6J383</accession>